<evidence type="ECO:0000313" key="2">
    <source>
        <dbReference type="EMBL" id="KAH0632019.1"/>
    </source>
</evidence>
<organism evidence="2 3">
    <name type="scientific">Phrynosoma platyrhinos</name>
    <name type="common">Desert horned lizard</name>
    <dbReference type="NCBI Taxonomy" id="52577"/>
    <lineage>
        <taxon>Eukaryota</taxon>
        <taxon>Metazoa</taxon>
        <taxon>Chordata</taxon>
        <taxon>Craniata</taxon>
        <taxon>Vertebrata</taxon>
        <taxon>Euteleostomi</taxon>
        <taxon>Lepidosauria</taxon>
        <taxon>Squamata</taxon>
        <taxon>Bifurcata</taxon>
        <taxon>Unidentata</taxon>
        <taxon>Episquamata</taxon>
        <taxon>Toxicofera</taxon>
        <taxon>Iguania</taxon>
        <taxon>Phrynosomatidae</taxon>
        <taxon>Phrynosomatinae</taxon>
        <taxon>Phrynosoma</taxon>
    </lineage>
</organism>
<reference evidence="2 3" key="1">
    <citation type="journal article" date="2022" name="Gigascience">
        <title>A chromosome-level genome assembly and annotation of the desert horned lizard, Phrynosoma platyrhinos, provides insight into chromosomal rearrangements among reptiles.</title>
        <authorList>
            <person name="Koochekian N."/>
            <person name="Ascanio A."/>
            <person name="Farleigh K."/>
            <person name="Card D.C."/>
            <person name="Schield D.R."/>
            <person name="Castoe T.A."/>
            <person name="Jezkova T."/>
        </authorList>
    </citation>
    <scope>NUCLEOTIDE SEQUENCE [LARGE SCALE GENOMIC DNA]</scope>
    <source>
        <strain evidence="2">NK-2021</strain>
    </source>
</reference>
<dbReference type="EMBL" id="JAIPUX010000026">
    <property type="protein sequence ID" value="KAH0632019.1"/>
    <property type="molecule type" value="Genomic_DNA"/>
</dbReference>
<keyword evidence="3" id="KW-1185">Reference proteome</keyword>
<feature type="region of interest" description="Disordered" evidence="1">
    <location>
        <begin position="39"/>
        <end position="81"/>
    </location>
</feature>
<feature type="compositionally biased region" description="Acidic residues" evidence="1">
    <location>
        <begin position="39"/>
        <end position="48"/>
    </location>
</feature>
<proteinExistence type="predicted"/>
<gene>
    <name evidence="2" type="ORF">JD844_020026</name>
</gene>
<name>A0ABQ7TQP0_PHRPL</name>
<sequence length="98" mass="11379">MCTCMGGVIQIKGGEVLTCCHWDEAVEFYSFVLQKKNQEEEETEQELSPEEKRTLERKLKKERKKEEKKLMREAGITTKKEVPKKPSGLELALNYLTT</sequence>
<feature type="compositionally biased region" description="Basic and acidic residues" evidence="1">
    <location>
        <begin position="49"/>
        <end position="81"/>
    </location>
</feature>
<evidence type="ECO:0000256" key="1">
    <source>
        <dbReference type="SAM" id="MobiDB-lite"/>
    </source>
</evidence>
<accession>A0ABQ7TQP0</accession>
<dbReference type="Proteomes" id="UP000826234">
    <property type="component" value="Unassembled WGS sequence"/>
</dbReference>
<protein>
    <submittedName>
        <fullName evidence="2">Uncharacterized protein</fullName>
    </submittedName>
</protein>
<comment type="caution">
    <text evidence="2">The sequence shown here is derived from an EMBL/GenBank/DDBJ whole genome shotgun (WGS) entry which is preliminary data.</text>
</comment>
<evidence type="ECO:0000313" key="3">
    <source>
        <dbReference type="Proteomes" id="UP000826234"/>
    </source>
</evidence>